<evidence type="ECO:0000313" key="3">
    <source>
        <dbReference type="Proteomes" id="UP000324222"/>
    </source>
</evidence>
<dbReference type="Proteomes" id="UP000324222">
    <property type="component" value="Unassembled WGS sequence"/>
</dbReference>
<sequence length="72" mass="8387">MREEEEVGHGRNVPRRGYRRAPMTTCDHLQPSHRVSPVPSLKQEDVRSRITLQRDPERIVYCSGYQMTPVPV</sequence>
<evidence type="ECO:0000256" key="1">
    <source>
        <dbReference type="SAM" id="MobiDB-lite"/>
    </source>
</evidence>
<reference evidence="2 3" key="1">
    <citation type="submission" date="2019-05" db="EMBL/GenBank/DDBJ databases">
        <title>Another draft genome of Portunus trituberculatus and its Hox gene families provides insights of decapod evolution.</title>
        <authorList>
            <person name="Jeong J.-H."/>
            <person name="Song I."/>
            <person name="Kim S."/>
            <person name="Choi T."/>
            <person name="Kim D."/>
            <person name="Ryu S."/>
            <person name="Kim W."/>
        </authorList>
    </citation>
    <scope>NUCLEOTIDE SEQUENCE [LARGE SCALE GENOMIC DNA]</scope>
    <source>
        <tissue evidence="2">Muscle</tissue>
    </source>
</reference>
<name>A0A5B7K0W4_PORTR</name>
<keyword evidence="3" id="KW-1185">Reference proteome</keyword>
<evidence type="ECO:0000313" key="2">
    <source>
        <dbReference type="EMBL" id="MPD02073.1"/>
    </source>
</evidence>
<accession>A0A5B7K0W4</accession>
<comment type="caution">
    <text evidence="2">The sequence shown here is derived from an EMBL/GenBank/DDBJ whole genome shotgun (WGS) entry which is preliminary data.</text>
</comment>
<proteinExistence type="predicted"/>
<dbReference type="EMBL" id="VSRR010129790">
    <property type="protein sequence ID" value="MPD02073.1"/>
    <property type="molecule type" value="Genomic_DNA"/>
</dbReference>
<dbReference type="AlphaFoldDB" id="A0A5B7K0W4"/>
<gene>
    <name evidence="2" type="ORF">E2C01_097628</name>
</gene>
<protein>
    <submittedName>
        <fullName evidence="2">Uncharacterized protein</fullName>
    </submittedName>
</protein>
<feature type="region of interest" description="Disordered" evidence="1">
    <location>
        <begin position="1"/>
        <end position="42"/>
    </location>
</feature>
<organism evidence="2 3">
    <name type="scientific">Portunus trituberculatus</name>
    <name type="common">Swimming crab</name>
    <name type="synonym">Neptunus trituberculatus</name>
    <dbReference type="NCBI Taxonomy" id="210409"/>
    <lineage>
        <taxon>Eukaryota</taxon>
        <taxon>Metazoa</taxon>
        <taxon>Ecdysozoa</taxon>
        <taxon>Arthropoda</taxon>
        <taxon>Crustacea</taxon>
        <taxon>Multicrustacea</taxon>
        <taxon>Malacostraca</taxon>
        <taxon>Eumalacostraca</taxon>
        <taxon>Eucarida</taxon>
        <taxon>Decapoda</taxon>
        <taxon>Pleocyemata</taxon>
        <taxon>Brachyura</taxon>
        <taxon>Eubrachyura</taxon>
        <taxon>Portunoidea</taxon>
        <taxon>Portunidae</taxon>
        <taxon>Portuninae</taxon>
        <taxon>Portunus</taxon>
    </lineage>
</organism>